<dbReference type="InterPro" id="IPR039425">
    <property type="entry name" value="RNA_pol_sigma-70-like"/>
</dbReference>
<dbReference type="CDD" id="cd06171">
    <property type="entry name" value="Sigma70_r4"/>
    <property type="match status" value="1"/>
</dbReference>
<sequence length="192" mass="21682">MVSSEGGPCGSDPDEAACSDFAEFYTSTVRHTLRAIRSLAGDNDTAREAVQEAYVRILMIWPRRNTLPAEDNLRYTIVTARNVVLDGFRRDRRSVKFDEDSQVGEDDPNLVAVLEEMSLMCAVRALIDKWPERRRAVAIMYLLEGHDYAEIASRLDMAQSTVRSHVGKARDVLKPYLQRMEELDAEKGGRST</sequence>
<evidence type="ECO:0000256" key="1">
    <source>
        <dbReference type="ARBA" id="ARBA00010641"/>
    </source>
</evidence>
<evidence type="ECO:0000256" key="4">
    <source>
        <dbReference type="ARBA" id="ARBA00023125"/>
    </source>
</evidence>
<dbReference type="Gene3D" id="1.10.1740.10">
    <property type="match status" value="1"/>
</dbReference>
<evidence type="ECO:0000256" key="5">
    <source>
        <dbReference type="ARBA" id="ARBA00023163"/>
    </source>
</evidence>
<dbReference type="Gene3D" id="1.10.10.10">
    <property type="entry name" value="Winged helix-like DNA-binding domain superfamily/Winged helix DNA-binding domain"/>
    <property type="match status" value="1"/>
</dbReference>
<dbReference type="Pfam" id="PF08281">
    <property type="entry name" value="Sigma70_r4_2"/>
    <property type="match status" value="1"/>
</dbReference>
<dbReference type="GO" id="GO:0006352">
    <property type="term" value="P:DNA-templated transcription initiation"/>
    <property type="evidence" value="ECO:0007669"/>
    <property type="project" value="InterPro"/>
</dbReference>
<evidence type="ECO:0000256" key="2">
    <source>
        <dbReference type="ARBA" id="ARBA00023015"/>
    </source>
</evidence>
<gene>
    <name evidence="7" type="ORF">Phou_099570</name>
</gene>
<dbReference type="GO" id="GO:0003677">
    <property type="term" value="F:DNA binding"/>
    <property type="evidence" value="ECO:0007669"/>
    <property type="project" value="UniProtKB-KW"/>
</dbReference>
<evidence type="ECO:0000259" key="6">
    <source>
        <dbReference type="Pfam" id="PF08281"/>
    </source>
</evidence>
<reference evidence="7 8" key="2">
    <citation type="submission" date="2020-03" db="EMBL/GenBank/DDBJ databases">
        <authorList>
            <person name="Ichikawa N."/>
            <person name="Kimura A."/>
            <person name="Kitahashi Y."/>
            <person name="Uohara A."/>
        </authorList>
    </citation>
    <scope>NUCLEOTIDE SEQUENCE [LARGE SCALE GENOMIC DNA]</scope>
    <source>
        <strain evidence="7 8">NBRC 108639</strain>
    </source>
</reference>
<reference evidence="7 8" key="1">
    <citation type="submission" date="2020-03" db="EMBL/GenBank/DDBJ databases">
        <title>Whole genome shotgun sequence of Phytohabitans houttuyneae NBRC 108639.</title>
        <authorList>
            <person name="Komaki H."/>
            <person name="Tamura T."/>
        </authorList>
    </citation>
    <scope>NUCLEOTIDE SEQUENCE [LARGE SCALE GENOMIC DNA]</scope>
    <source>
        <strain evidence="7 8">NBRC 108639</strain>
    </source>
</reference>
<name>A0A6V8KVF8_9ACTN</name>
<keyword evidence="2" id="KW-0805">Transcription regulation</keyword>
<evidence type="ECO:0000313" key="7">
    <source>
        <dbReference type="EMBL" id="GFJ85777.1"/>
    </source>
</evidence>
<dbReference type="PANTHER" id="PTHR43133:SF8">
    <property type="entry name" value="RNA POLYMERASE SIGMA FACTOR HI_1459-RELATED"/>
    <property type="match status" value="1"/>
</dbReference>
<dbReference type="NCBIfam" id="TIGR02937">
    <property type="entry name" value="sigma70-ECF"/>
    <property type="match status" value="1"/>
</dbReference>
<evidence type="ECO:0000256" key="3">
    <source>
        <dbReference type="ARBA" id="ARBA00023082"/>
    </source>
</evidence>
<comment type="caution">
    <text evidence="7">The sequence shown here is derived from an EMBL/GenBank/DDBJ whole genome shotgun (WGS) entry which is preliminary data.</text>
</comment>
<organism evidence="7 8">
    <name type="scientific">Phytohabitans houttuyneae</name>
    <dbReference type="NCBI Taxonomy" id="1076126"/>
    <lineage>
        <taxon>Bacteria</taxon>
        <taxon>Bacillati</taxon>
        <taxon>Actinomycetota</taxon>
        <taxon>Actinomycetes</taxon>
        <taxon>Micromonosporales</taxon>
        <taxon>Micromonosporaceae</taxon>
    </lineage>
</organism>
<dbReference type="InterPro" id="IPR036388">
    <property type="entry name" value="WH-like_DNA-bd_sf"/>
</dbReference>
<dbReference type="Proteomes" id="UP000482800">
    <property type="component" value="Unassembled WGS sequence"/>
</dbReference>
<dbReference type="GO" id="GO:0016987">
    <property type="term" value="F:sigma factor activity"/>
    <property type="evidence" value="ECO:0007669"/>
    <property type="project" value="UniProtKB-KW"/>
</dbReference>
<keyword evidence="8" id="KW-1185">Reference proteome</keyword>
<dbReference type="SUPFAM" id="SSF88659">
    <property type="entry name" value="Sigma3 and sigma4 domains of RNA polymerase sigma factors"/>
    <property type="match status" value="1"/>
</dbReference>
<feature type="domain" description="RNA polymerase sigma factor 70 region 4 type 2" evidence="6">
    <location>
        <begin position="123"/>
        <end position="170"/>
    </location>
</feature>
<dbReference type="PANTHER" id="PTHR43133">
    <property type="entry name" value="RNA POLYMERASE ECF-TYPE SIGMA FACTO"/>
    <property type="match status" value="1"/>
</dbReference>
<dbReference type="InterPro" id="IPR014284">
    <property type="entry name" value="RNA_pol_sigma-70_dom"/>
</dbReference>
<comment type="similarity">
    <text evidence="1">Belongs to the sigma-70 factor family. ECF subfamily.</text>
</comment>
<dbReference type="EMBL" id="BLPF01000004">
    <property type="protein sequence ID" value="GFJ85777.1"/>
    <property type="molecule type" value="Genomic_DNA"/>
</dbReference>
<dbReference type="AlphaFoldDB" id="A0A6V8KVF8"/>
<keyword evidence="5" id="KW-0804">Transcription</keyword>
<dbReference type="InterPro" id="IPR013249">
    <property type="entry name" value="RNA_pol_sigma70_r4_t2"/>
</dbReference>
<dbReference type="InterPro" id="IPR013325">
    <property type="entry name" value="RNA_pol_sigma_r2"/>
</dbReference>
<proteinExistence type="inferred from homology"/>
<keyword evidence="3" id="KW-0731">Sigma factor</keyword>
<dbReference type="SUPFAM" id="SSF88946">
    <property type="entry name" value="Sigma2 domain of RNA polymerase sigma factors"/>
    <property type="match status" value="1"/>
</dbReference>
<accession>A0A6V8KVF8</accession>
<keyword evidence="4" id="KW-0238">DNA-binding</keyword>
<protein>
    <recommendedName>
        <fullName evidence="6">RNA polymerase sigma factor 70 region 4 type 2 domain-containing protein</fullName>
    </recommendedName>
</protein>
<dbReference type="InterPro" id="IPR013324">
    <property type="entry name" value="RNA_pol_sigma_r3/r4-like"/>
</dbReference>
<evidence type="ECO:0000313" key="8">
    <source>
        <dbReference type="Proteomes" id="UP000482800"/>
    </source>
</evidence>